<organism evidence="1 2">
    <name type="scientific">Ameca splendens</name>
    <dbReference type="NCBI Taxonomy" id="208324"/>
    <lineage>
        <taxon>Eukaryota</taxon>
        <taxon>Metazoa</taxon>
        <taxon>Chordata</taxon>
        <taxon>Craniata</taxon>
        <taxon>Vertebrata</taxon>
        <taxon>Euteleostomi</taxon>
        <taxon>Actinopterygii</taxon>
        <taxon>Neopterygii</taxon>
        <taxon>Teleostei</taxon>
        <taxon>Neoteleostei</taxon>
        <taxon>Acanthomorphata</taxon>
        <taxon>Ovalentaria</taxon>
        <taxon>Atherinomorphae</taxon>
        <taxon>Cyprinodontiformes</taxon>
        <taxon>Goodeidae</taxon>
        <taxon>Ameca</taxon>
    </lineage>
</organism>
<dbReference type="EMBL" id="JAHRIP010014245">
    <property type="protein sequence ID" value="MEQ2285673.1"/>
    <property type="molecule type" value="Genomic_DNA"/>
</dbReference>
<name>A0ABV0XVZ4_9TELE</name>
<comment type="caution">
    <text evidence="1">The sequence shown here is derived from an EMBL/GenBank/DDBJ whole genome shotgun (WGS) entry which is preliminary data.</text>
</comment>
<protein>
    <submittedName>
        <fullName evidence="1">Uncharacterized protein</fullName>
    </submittedName>
</protein>
<accession>A0ABV0XVZ4</accession>
<evidence type="ECO:0000313" key="1">
    <source>
        <dbReference type="EMBL" id="MEQ2285673.1"/>
    </source>
</evidence>
<dbReference type="Proteomes" id="UP001469553">
    <property type="component" value="Unassembled WGS sequence"/>
</dbReference>
<proteinExistence type="predicted"/>
<gene>
    <name evidence="1" type="ORF">AMECASPLE_034345</name>
</gene>
<keyword evidence="2" id="KW-1185">Reference proteome</keyword>
<reference evidence="1 2" key="1">
    <citation type="submission" date="2021-06" db="EMBL/GenBank/DDBJ databases">
        <authorList>
            <person name="Palmer J.M."/>
        </authorList>
    </citation>
    <scope>NUCLEOTIDE SEQUENCE [LARGE SCALE GENOMIC DNA]</scope>
    <source>
        <strain evidence="1 2">AS_MEX2019</strain>
        <tissue evidence="1">Muscle</tissue>
    </source>
</reference>
<sequence>MTPVCLSFNLLDFGVNFDSLSDSSEFPLWRLKRRCTVCTPKRDCSESETGQKDSVIWINGHFLNLRRLVPFFPSLLRFNDSTNLSFAESPVCSVRGCLTTTSFLSKIIFF</sequence>
<evidence type="ECO:0000313" key="2">
    <source>
        <dbReference type="Proteomes" id="UP001469553"/>
    </source>
</evidence>